<protein>
    <submittedName>
        <fullName evidence="1">Uncharacterized protein</fullName>
    </submittedName>
</protein>
<reference evidence="1 2" key="1">
    <citation type="submission" date="2024-04" db="EMBL/GenBank/DDBJ databases">
        <title>Genomic Markers of Mycobacteria.</title>
        <authorList>
            <person name="Soliman M.S."/>
            <person name="Elkholy A."/>
            <person name="Soliman N.S."/>
            <person name="Abbas A."/>
            <person name="Khayrat S."/>
            <person name="Shawky S."/>
        </authorList>
    </citation>
    <scope>NUCLEOTIDE SEQUENCE [LARGE SCALE GENOMIC DNA]</scope>
    <source>
        <strain evidence="1 2">Egy-CU-AM5</strain>
    </source>
</reference>
<dbReference type="Proteomes" id="UP001558474">
    <property type="component" value="Unassembled WGS sequence"/>
</dbReference>
<comment type="caution">
    <text evidence="1">The sequence shown here is derived from an EMBL/GenBank/DDBJ whole genome shotgun (WGS) entry which is preliminary data.</text>
</comment>
<keyword evidence="2" id="KW-1185">Reference proteome</keyword>
<sequence>MTTLNIALGTLGTVIAQRAMSDLPALDALVDPHRAHPDSDFGDMDDVMERRLTQLVAKLRTPSLSTSRGQTVHISRRGYDIANSGSEQRADGALVFGAGILALEKIMRDDAANPAFGGKAGRLLRAKVGALPKPTVTTNPRFTNR</sequence>
<organism evidence="1 2">
    <name type="scientific">Mycolicibacterium porcinum</name>
    <dbReference type="NCBI Taxonomy" id="39693"/>
    <lineage>
        <taxon>Bacteria</taxon>
        <taxon>Bacillati</taxon>
        <taxon>Actinomycetota</taxon>
        <taxon>Actinomycetes</taxon>
        <taxon>Mycobacteriales</taxon>
        <taxon>Mycobacteriaceae</taxon>
        <taxon>Mycolicibacterium</taxon>
    </lineage>
</organism>
<evidence type="ECO:0000313" key="1">
    <source>
        <dbReference type="EMBL" id="MEX3736995.1"/>
    </source>
</evidence>
<accession>A0ABV3V6T8</accession>
<proteinExistence type="predicted"/>
<evidence type="ECO:0000313" key="2">
    <source>
        <dbReference type="Proteomes" id="UP001558474"/>
    </source>
</evidence>
<dbReference type="EMBL" id="JBDLOU010000003">
    <property type="protein sequence ID" value="MEX3736995.1"/>
    <property type="molecule type" value="Genomic_DNA"/>
</dbReference>
<dbReference type="RefSeq" id="WP_368572318.1">
    <property type="nucleotide sequence ID" value="NZ_JBDLOU010000003.1"/>
</dbReference>
<name>A0ABV3V6T8_9MYCO</name>
<gene>
    <name evidence="1" type="ORF">ABFW12_01965</name>
</gene>